<dbReference type="Gene3D" id="2.60.40.1240">
    <property type="match status" value="1"/>
</dbReference>
<keyword evidence="4" id="KW-0449">Lipoprotein</keyword>
<gene>
    <name evidence="4" type="ORF">HMPREF9246_0326</name>
</gene>
<evidence type="ECO:0000313" key="4">
    <source>
        <dbReference type="EMBL" id="EGC83427.1"/>
    </source>
</evidence>
<feature type="compositionally biased region" description="Polar residues" evidence="2">
    <location>
        <begin position="29"/>
        <end position="48"/>
    </location>
</feature>
<evidence type="ECO:0000259" key="3">
    <source>
        <dbReference type="Pfam" id="PF16729"/>
    </source>
</evidence>
<reference evidence="4 5" key="1">
    <citation type="submission" date="2011-01" db="EMBL/GenBank/DDBJ databases">
        <authorList>
            <person name="Durkin A.S."/>
            <person name="Madupu R."/>
            <person name="Torralba M."/>
            <person name="Gillis M."/>
            <person name="Methe B."/>
            <person name="Sutton G."/>
            <person name="Nelson K.E."/>
        </authorList>
    </citation>
    <scope>NUCLEOTIDE SEQUENCE [LARGE SCALE GENOMIC DNA]</scope>
    <source>
        <strain evidence="4 5">ACS-025-V-Sch4</strain>
    </source>
</reference>
<keyword evidence="1" id="KW-0732">Signal</keyword>
<evidence type="ECO:0000256" key="2">
    <source>
        <dbReference type="SAM" id="MobiDB-lite"/>
    </source>
</evidence>
<accession>F0H2G5</accession>
<proteinExistence type="predicted"/>
<feature type="domain" description="DUF5067" evidence="3">
    <location>
        <begin position="71"/>
        <end position="179"/>
    </location>
</feature>
<evidence type="ECO:0000313" key="5">
    <source>
        <dbReference type="Proteomes" id="UP000005277"/>
    </source>
</evidence>
<dbReference type="OrthoDB" id="9930180at2"/>
<dbReference type="InterPro" id="IPR029050">
    <property type="entry name" value="Immunoprotect_excell_Ig-like"/>
</dbReference>
<dbReference type="RefSeq" id="WP_004818153.1">
    <property type="nucleotide sequence ID" value="NZ_AEXN01000033.1"/>
</dbReference>
<dbReference type="Pfam" id="PF16729">
    <property type="entry name" value="DUF5067"/>
    <property type="match status" value="1"/>
</dbReference>
<organism evidence="4 5">
    <name type="scientific">Anaerococcus hydrogenalis ACS-025-V-Sch4</name>
    <dbReference type="NCBI Taxonomy" id="879306"/>
    <lineage>
        <taxon>Bacteria</taxon>
        <taxon>Bacillati</taxon>
        <taxon>Bacillota</taxon>
        <taxon>Tissierellia</taxon>
        <taxon>Tissierellales</taxon>
        <taxon>Peptoniphilaceae</taxon>
        <taxon>Anaerococcus</taxon>
    </lineage>
</organism>
<protein>
    <submittedName>
        <fullName evidence="4">Putative lipoprotein</fullName>
    </submittedName>
</protein>
<dbReference type="AlphaFoldDB" id="F0H2G5"/>
<dbReference type="PROSITE" id="PS51257">
    <property type="entry name" value="PROKAR_LIPOPROTEIN"/>
    <property type="match status" value="1"/>
</dbReference>
<comment type="caution">
    <text evidence="4">The sequence shown here is derived from an EMBL/GenBank/DDBJ whole genome shotgun (WGS) entry which is preliminary data.</text>
</comment>
<keyword evidence="5" id="KW-1185">Reference proteome</keyword>
<name>F0H2G5_9FIRM</name>
<dbReference type="InterPro" id="IPR031989">
    <property type="entry name" value="DUF5067"/>
</dbReference>
<feature type="region of interest" description="Disordered" evidence="2">
    <location>
        <begin position="22"/>
        <end position="54"/>
    </location>
</feature>
<dbReference type="Proteomes" id="UP000005277">
    <property type="component" value="Unassembled WGS sequence"/>
</dbReference>
<dbReference type="EMBL" id="AEXN01000033">
    <property type="protein sequence ID" value="EGC83427.1"/>
    <property type="molecule type" value="Genomic_DNA"/>
</dbReference>
<sequence length="201" mass="22003">MKLNKILIAALSVSLLVGCQDKNTDTKTETPSSVQETSNVEKSTTASNENEKANQVKNVIPTQVIQQSPGETQKENYITLQNSAIQYQQTGDAFLLDSEINDGTKVLAIPCKFTNKDSDTPINPEDPMMVLTKAIQEDGGVNHEIFLTVGASNDYKNDLNTTVNKGGEIDYTLFYELKNPSLGLKIIDKKSGTVVAEFKPE</sequence>
<evidence type="ECO:0000256" key="1">
    <source>
        <dbReference type="ARBA" id="ARBA00022729"/>
    </source>
</evidence>